<dbReference type="InterPro" id="IPR000873">
    <property type="entry name" value="AMP-dep_synth/lig_dom"/>
</dbReference>
<sequence>MTASWMPTAREQQALQRHGHIQELERVDAVWPWLAERHGTITAVDAPHAAHAERFSFAELAQRIATAAAAFQRQGVQEGDVVALFAENSPRWLVADQGLMRCGAADAVRGASAPVEELRYILDDCNATALVVQNADLWRRLDLTASQRQGLRLVLQLEGEPEQGVLGWEAFLASGAGQQSVTPTSARTAIATVLYTSGTTGQPKGVPLTHANLLHQMQSLACVAHPQPGAPVLSVLPIWHAYERSASYYFLSCACTQTYTNIKQLKKDLPRVRPIAMATVPRLWESVQAGFEDVVKTFPPSRQRLLRAALANSAAHRKAVRTARNLLLQPVALPGRMTAAAVAALRWPLHALASALIWPKLRLQLSGGRLAYPISGGGAIAPHIDAFFEAVGIELLVGYGLTETSPVVSCRRPWRNIRGSSGLPMPDTEFRIVDQESGASLGFRERGRVLVRGPQVMGGYLGKPEASAKVLSADGWFDTGDLGMLLPDGSVALTGRAKDTIVLSSGENIEPGPLEEALVASPLIEQVMLVGQDERQLGALLVPRVEPIRAWASEQGLSVGEDLGGRPGDSVLLNLLMRECNLVLRLRPGARGDERLCGVGLVEPFSIENGLLTQTLKQRRDRISRRDAAVIERIYGR</sequence>
<dbReference type="AlphaFoldDB" id="Q7U8F1"/>
<dbReference type="SUPFAM" id="SSF56801">
    <property type="entry name" value="Acetyl-CoA synthetase-like"/>
    <property type="match status" value="1"/>
</dbReference>
<dbReference type="EC" id="6.2.1.3" evidence="2"/>
<dbReference type="GO" id="GO:0008922">
    <property type="term" value="F:long-chain fatty acid [acyl-carrier-protein] ligase activity"/>
    <property type="evidence" value="ECO:0007669"/>
    <property type="project" value="TreeGrafter"/>
</dbReference>
<dbReference type="HOGENOM" id="CLU_000022_45_5_3"/>
<reference evidence="2 3" key="1">
    <citation type="journal article" date="2003" name="Nature">
        <title>The genome of a motile marine Synechococcus.</title>
        <authorList>
            <person name="Palenik B."/>
            <person name="Brahamsha B."/>
            <person name="Larimer F."/>
            <person name="Land M."/>
            <person name="Hauser L."/>
            <person name="Chain P."/>
            <person name="Lamerdin J."/>
            <person name="Regala W."/>
            <person name="Allen E.A."/>
            <person name="McCarren J."/>
            <person name="Paulsen I."/>
            <person name="Dufresne A."/>
            <person name="Partensky F."/>
            <person name="Webb E."/>
            <person name="Waterbury J."/>
        </authorList>
    </citation>
    <scope>NUCLEOTIDE SEQUENCE [LARGE SCALE GENOMIC DNA]</scope>
    <source>
        <strain evidence="2 3">WH8102</strain>
    </source>
</reference>
<dbReference type="InterPro" id="IPR052987">
    <property type="entry name" value="Chloroplast_AMP-bd_Enzymes"/>
</dbReference>
<dbReference type="Gene3D" id="3.40.50.12780">
    <property type="entry name" value="N-terminal domain of ligase-like"/>
    <property type="match status" value="1"/>
</dbReference>
<dbReference type="EMBL" id="BX569690">
    <property type="protein sequence ID" value="CAE07184.1"/>
    <property type="molecule type" value="Genomic_DNA"/>
</dbReference>
<dbReference type="PANTHER" id="PTHR43813:SF1">
    <property type="entry name" value="ACYL-ACTIVATING ENZYME 16, CHLOROPLASTIC-RELATED"/>
    <property type="match status" value="1"/>
</dbReference>
<dbReference type="Pfam" id="PF00501">
    <property type="entry name" value="AMP-binding"/>
    <property type="match status" value="1"/>
</dbReference>
<dbReference type="InterPro" id="IPR020845">
    <property type="entry name" value="AMP-binding_CS"/>
</dbReference>
<dbReference type="STRING" id="84588.SYNW0669"/>
<evidence type="ECO:0000313" key="3">
    <source>
        <dbReference type="Proteomes" id="UP000001422"/>
    </source>
</evidence>
<evidence type="ECO:0000259" key="1">
    <source>
        <dbReference type="Pfam" id="PF00501"/>
    </source>
</evidence>
<feature type="domain" description="AMP-dependent synthetase/ligase" evidence="1">
    <location>
        <begin position="35"/>
        <end position="461"/>
    </location>
</feature>
<dbReference type="GO" id="GO:0030497">
    <property type="term" value="P:fatty acid elongation"/>
    <property type="evidence" value="ECO:0007669"/>
    <property type="project" value="TreeGrafter"/>
</dbReference>
<keyword evidence="3" id="KW-1185">Reference proteome</keyword>
<name>Q7U8F1_PARMW</name>
<dbReference type="eggNOG" id="COG1022">
    <property type="taxonomic scope" value="Bacteria"/>
</dbReference>
<dbReference type="Pfam" id="PF23562">
    <property type="entry name" value="AMP-binding_C_3"/>
    <property type="match status" value="1"/>
</dbReference>
<keyword evidence="2" id="KW-0436">Ligase</keyword>
<dbReference type="RefSeq" id="WP_011127536.1">
    <property type="nucleotide sequence ID" value="NC_005070.1"/>
</dbReference>
<dbReference type="Proteomes" id="UP000001422">
    <property type="component" value="Chromosome"/>
</dbReference>
<dbReference type="GO" id="GO:0004467">
    <property type="term" value="F:long-chain fatty acid-CoA ligase activity"/>
    <property type="evidence" value="ECO:0007669"/>
    <property type="project" value="UniProtKB-EC"/>
</dbReference>
<dbReference type="PROSITE" id="PS00455">
    <property type="entry name" value="AMP_BINDING"/>
    <property type="match status" value="1"/>
</dbReference>
<evidence type="ECO:0000313" key="2">
    <source>
        <dbReference type="EMBL" id="CAE07184.1"/>
    </source>
</evidence>
<dbReference type="PANTHER" id="PTHR43813">
    <property type="entry name" value="ACYL-ACTIVATING ENZYME 16, CHLOROPLASTIC-RELATED"/>
    <property type="match status" value="1"/>
</dbReference>
<dbReference type="KEGG" id="syw:SYNW0669"/>
<proteinExistence type="predicted"/>
<dbReference type="InterPro" id="IPR042099">
    <property type="entry name" value="ANL_N_sf"/>
</dbReference>
<organism evidence="2 3">
    <name type="scientific">Parasynechococcus marenigrum (strain WH8102)</name>
    <dbReference type="NCBI Taxonomy" id="84588"/>
    <lineage>
        <taxon>Bacteria</taxon>
        <taxon>Bacillati</taxon>
        <taxon>Cyanobacteriota</taxon>
        <taxon>Cyanophyceae</taxon>
        <taxon>Synechococcales</taxon>
        <taxon>Prochlorococcaceae</taxon>
        <taxon>Parasynechococcus</taxon>
        <taxon>Parasynechococcus marenigrum</taxon>
    </lineage>
</organism>
<protein>
    <submittedName>
        <fullName evidence="2">Long-chain-fatty-acid--CoA ligase</fullName>
        <ecNumber evidence="2">6.2.1.3</ecNumber>
    </submittedName>
</protein>
<gene>
    <name evidence="2" type="primary">fadD</name>
    <name evidence="2" type="ordered locus">SYNW0669</name>
</gene>
<accession>Q7U8F1</accession>